<comment type="catalytic activity">
    <reaction evidence="17">
        <text>L-seryl-[protein] + ATP = O-phospho-L-seryl-[protein] + ADP + H(+)</text>
        <dbReference type="Rhea" id="RHEA:17989"/>
        <dbReference type="Rhea" id="RHEA-COMP:9863"/>
        <dbReference type="Rhea" id="RHEA-COMP:11604"/>
        <dbReference type="ChEBI" id="CHEBI:15378"/>
        <dbReference type="ChEBI" id="CHEBI:29999"/>
        <dbReference type="ChEBI" id="CHEBI:30616"/>
        <dbReference type="ChEBI" id="CHEBI:83421"/>
        <dbReference type="ChEBI" id="CHEBI:456216"/>
        <dbReference type="EC" id="2.7.11.1"/>
    </reaction>
</comment>
<evidence type="ECO:0000256" key="2">
    <source>
        <dbReference type="ARBA" id="ARBA00006692"/>
    </source>
</evidence>
<evidence type="ECO:0000256" key="11">
    <source>
        <dbReference type="ARBA" id="ARBA00022782"/>
    </source>
</evidence>
<dbReference type="Gene3D" id="1.10.510.10">
    <property type="entry name" value="Transferase(Phosphotransferase) domain 1"/>
    <property type="match status" value="1"/>
</dbReference>
<reference evidence="20" key="1">
    <citation type="submission" date="2003-08" db="EMBL/GenBank/DDBJ databases">
        <authorList>
            <person name="Birren B."/>
            <person name="Nusbaum C."/>
            <person name="Abebe A."/>
            <person name="Abouelleil A."/>
            <person name="Adekoya E."/>
            <person name="Ait-zahra M."/>
            <person name="Allen N."/>
            <person name="Allen T."/>
            <person name="An P."/>
            <person name="Anderson M."/>
            <person name="Anderson S."/>
            <person name="Arachchi H."/>
            <person name="Armbruster J."/>
            <person name="Bachantsang P."/>
            <person name="Baldwin J."/>
            <person name="Barry A."/>
            <person name="Bayul T."/>
            <person name="Blitshsteyn B."/>
            <person name="Bloom T."/>
            <person name="Blye J."/>
            <person name="Boguslavskiy L."/>
            <person name="Borowsky M."/>
            <person name="Boukhgalter B."/>
            <person name="Brunache A."/>
            <person name="Butler J."/>
            <person name="Calixte N."/>
            <person name="Calvo S."/>
            <person name="Camarata J."/>
            <person name="Campo K."/>
            <person name="Chang J."/>
            <person name="Cheshatsang Y."/>
            <person name="Citroen M."/>
            <person name="Collymore A."/>
            <person name="Considine T."/>
            <person name="Cook A."/>
            <person name="Cooke P."/>
            <person name="Corum B."/>
            <person name="Cuomo C."/>
            <person name="David R."/>
            <person name="Dawoe T."/>
            <person name="Degray S."/>
            <person name="Dodge S."/>
            <person name="Dooley K."/>
            <person name="Dorje P."/>
            <person name="Dorjee K."/>
            <person name="Dorris L."/>
            <person name="Duffey N."/>
            <person name="Dupes A."/>
            <person name="Elkins T."/>
            <person name="Engels R."/>
            <person name="Erickson J."/>
            <person name="Farina A."/>
            <person name="Faro S."/>
            <person name="Ferreira P."/>
            <person name="Fischer H."/>
            <person name="Fitzgerald M."/>
            <person name="Foley K."/>
            <person name="Gage D."/>
            <person name="Galagan J."/>
            <person name="Gearin G."/>
            <person name="Gnerre S."/>
            <person name="Gnirke A."/>
            <person name="Goyette A."/>
            <person name="Graham J."/>
            <person name="Grandbois E."/>
            <person name="Gyaltsen K."/>
            <person name="Hafez N."/>
            <person name="Hagopian D."/>
            <person name="Hagos B."/>
            <person name="Hall J."/>
            <person name="Hatcher B."/>
            <person name="Heller A."/>
            <person name="Higgins H."/>
            <person name="Honan T."/>
            <person name="Horn A."/>
            <person name="Houde N."/>
            <person name="Hughes L."/>
            <person name="Hulme W."/>
            <person name="Husby E."/>
            <person name="Iliev I."/>
            <person name="Jaffe D."/>
            <person name="Jones C."/>
            <person name="Kamal M."/>
            <person name="Kamat A."/>
            <person name="Kamvysselis M."/>
            <person name="Karlsson E."/>
            <person name="Kells C."/>
            <person name="Kieu A."/>
            <person name="Kisner P."/>
            <person name="Kodira C."/>
            <person name="Kulbokas E."/>
            <person name="Labutti K."/>
            <person name="Lama D."/>
            <person name="Landers T."/>
            <person name="Leger J."/>
            <person name="Levine S."/>
            <person name="Lewis D."/>
            <person name="Lewis T."/>
            <person name="Lindblad-toh K."/>
            <person name="Liu X."/>
            <person name="Lokyitsang T."/>
            <person name="Lokyitsang Y."/>
            <person name="Lucien O."/>
            <person name="Lui A."/>
            <person name="Ma L.J."/>
            <person name="Mabbitt R."/>
            <person name="Macdonald J."/>
            <person name="Maclean C."/>
            <person name="Major J."/>
            <person name="Manning J."/>
            <person name="Marabella R."/>
            <person name="Maru K."/>
            <person name="Matthews C."/>
            <person name="Mauceli E."/>
            <person name="Mccarthy M."/>
            <person name="Mcdonough S."/>
            <person name="Mcghee T."/>
            <person name="Meldrim J."/>
            <person name="Meneus L."/>
            <person name="Mesirov J."/>
            <person name="Mihalev A."/>
            <person name="Mihova T."/>
            <person name="Mikkelsen T."/>
            <person name="Mlenga V."/>
            <person name="Moru K."/>
            <person name="Mozes J."/>
            <person name="Mulrain L."/>
            <person name="Munson G."/>
            <person name="Naylor J."/>
            <person name="Newes C."/>
            <person name="Nguyen C."/>
            <person name="Nguyen N."/>
            <person name="Nguyen T."/>
            <person name="Nicol R."/>
            <person name="Nielsen C."/>
            <person name="Nizzari M."/>
            <person name="Norbu C."/>
            <person name="Norbu N."/>
            <person name="O'donnell P."/>
            <person name="Okoawo O."/>
            <person name="O'leary S."/>
            <person name="Omotosho B."/>
            <person name="O'neill K."/>
            <person name="Osman S."/>
            <person name="Parker S."/>
            <person name="Perrin D."/>
            <person name="Phunkhang P."/>
            <person name="Piqani B."/>
            <person name="Purcell S."/>
            <person name="Rachupka T."/>
            <person name="Ramasamy U."/>
            <person name="Rameau R."/>
            <person name="Ray V."/>
            <person name="Raymond C."/>
            <person name="Retta R."/>
            <person name="Richardson S."/>
            <person name="Rise C."/>
            <person name="Rodriguez J."/>
            <person name="Rogers J."/>
            <person name="Rogov P."/>
            <person name="Rutman M."/>
            <person name="Schupbach R."/>
            <person name="Seaman C."/>
            <person name="Settipalli S."/>
            <person name="Sharpe T."/>
            <person name="Sheridan J."/>
            <person name="Sherpa N."/>
            <person name="Shi J."/>
            <person name="Smirnov S."/>
            <person name="Smith C."/>
            <person name="Sougnez C."/>
            <person name="Spencer B."/>
            <person name="Stalker J."/>
            <person name="Stange-thomann N."/>
            <person name="Stavropoulos S."/>
            <person name="Stetson K."/>
            <person name="Stone C."/>
            <person name="Stone S."/>
            <person name="Stubbs M."/>
            <person name="Talamas J."/>
            <person name="Tchuinga P."/>
            <person name="Tenzing P."/>
            <person name="Tesfaye S."/>
            <person name="Theodore J."/>
            <person name="Thoulutsang Y."/>
            <person name="Topham K."/>
            <person name="Towey S."/>
            <person name="Tsamla T."/>
            <person name="Tsomo N."/>
            <person name="Vallee D."/>
            <person name="Vassiliev H."/>
            <person name="Venkataraman V."/>
            <person name="Vinson J."/>
            <person name="Vo A."/>
            <person name="Wade C."/>
            <person name="Wang S."/>
            <person name="Wangchuk T."/>
            <person name="Wangdi T."/>
            <person name="Whittaker C."/>
            <person name="Wilkinson J."/>
            <person name="Wu Y."/>
            <person name="Wyman D."/>
            <person name="Yadav S."/>
            <person name="Yang S."/>
            <person name="Yang X."/>
            <person name="Yeager S."/>
            <person name="Yee E."/>
            <person name="Young G."/>
            <person name="Zainoun J."/>
            <person name="Zembeck L."/>
            <person name="Zimmer A."/>
            <person name="Zody M."/>
            <person name="Lander E."/>
        </authorList>
    </citation>
    <scope>NUCLEOTIDE SEQUENCE [LARGE SCALE GENOMIC DNA]</scope>
</reference>
<dbReference type="Ensembl" id="ENSCSAVT00000000218.1">
    <property type="protein sequence ID" value="ENSCSAVP00000000216.1"/>
    <property type="gene ID" value="ENSCSAVG00000000122.1"/>
</dbReference>
<dbReference type="eggNOG" id="KOG0583">
    <property type="taxonomic scope" value="Eukaryota"/>
</dbReference>
<evidence type="ECO:0000256" key="14">
    <source>
        <dbReference type="ARBA" id="ARBA00022843"/>
    </source>
</evidence>
<comment type="catalytic activity">
    <reaction evidence="16">
        <text>L-threonyl-[protein] + ATP = O-phospho-L-threonyl-[protein] + ADP + H(+)</text>
        <dbReference type="Rhea" id="RHEA:46608"/>
        <dbReference type="Rhea" id="RHEA-COMP:11060"/>
        <dbReference type="Rhea" id="RHEA-COMP:11605"/>
        <dbReference type="ChEBI" id="CHEBI:15378"/>
        <dbReference type="ChEBI" id="CHEBI:30013"/>
        <dbReference type="ChEBI" id="CHEBI:30616"/>
        <dbReference type="ChEBI" id="CHEBI:61977"/>
        <dbReference type="ChEBI" id="CHEBI:456216"/>
        <dbReference type="EC" id="2.7.11.1"/>
    </reaction>
</comment>
<evidence type="ECO:0000256" key="16">
    <source>
        <dbReference type="ARBA" id="ARBA00047899"/>
    </source>
</evidence>
<keyword evidence="7" id="KW-0808">Transferase</keyword>
<evidence type="ECO:0000256" key="10">
    <source>
        <dbReference type="ARBA" id="ARBA00022777"/>
    </source>
</evidence>
<dbReference type="Pfam" id="PF00069">
    <property type="entry name" value="Pkinase"/>
    <property type="match status" value="1"/>
</dbReference>
<evidence type="ECO:0000259" key="18">
    <source>
        <dbReference type="PROSITE" id="PS50011"/>
    </source>
</evidence>
<keyword evidence="9" id="KW-0547">Nucleotide-binding</keyword>
<dbReference type="EC" id="2.7.11.1" evidence="3"/>
<reference evidence="19" key="3">
    <citation type="submission" date="2025-09" db="UniProtKB">
        <authorList>
            <consortium name="Ensembl"/>
        </authorList>
    </citation>
    <scope>IDENTIFICATION</scope>
</reference>
<evidence type="ECO:0000256" key="13">
    <source>
        <dbReference type="ARBA" id="ARBA00022842"/>
    </source>
</evidence>
<evidence type="ECO:0000256" key="3">
    <source>
        <dbReference type="ARBA" id="ARBA00012513"/>
    </source>
</evidence>
<proteinExistence type="inferred from homology"/>
<dbReference type="InParanoid" id="H2Y4G8"/>
<dbReference type="GO" id="GO:0000287">
    <property type="term" value="F:magnesium ion binding"/>
    <property type="evidence" value="ECO:0007669"/>
    <property type="project" value="UniProtKB-ARBA"/>
</dbReference>
<dbReference type="Proteomes" id="UP000007875">
    <property type="component" value="Unassembled WGS sequence"/>
</dbReference>
<dbReference type="GO" id="GO:0005737">
    <property type="term" value="C:cytoplasm"/>
    <property type="evidence" value="ECO:0007669"/>
    <property type="project" value="TreeGrafter"/>
</dbReference>
<protein>
    <recommendedName>
        <fullName evidence="3">non-specific serine/threonine protein kinase</fullName>
        <ecNumber evidence="3">2.7.11.1</ecNumber>
    </recommendedName>
</protein>
<keyword evidence="20" id="KW-1185">Reference proteome</keyword>
<dbReference type="SUPFAM" id="SSF56112">
    <property type="entry name" value="Protein kinase-like (PK-like)"/>
    <property type="match status" value="1"/>
</dbReference>
<evidence type="ECO:0000256" key="17">
    <source>
        <dbReference type="ARBA" id="ARBA00048679"/>
    </source>
</evidence>
<dbReference type="GO" id="GO:0007283">
    <property type="term" value="P:spermatogenesis"/>
    <property type="evidence" value="ECO:0007669"/>
    <property type="project" value="UniProtKB-KW"/>
</dbReference>
<dbReference type="InterPro" id="IPR011009">
    <property type="entry name" value="Kinase-like_dom_sf"/>
</dbReference>
<evidence type="ECO:0000256" key="1">
    <source>
        <dbReference type="ARBA" id="ARBA00001946"/>
    </source>
</evidence>
<evidence type="ECO:0000313" key="20">
    <source>
        <dbReference type="Proteomes" id="UP000007875"/>
    </source>
</evidence>
<evidence type="ECO:0000256" key="8">
    <source>
        <dbReference type="ARBA" id="ARBA00022723"/>
    </source>
</evidence>
<keyword evidence="12" id="KW-0067">ATP-binding</keyword>
<feature type="domain" description="Protein kinase" evidence="18">
    <location>
        <begin position="13"/>
        <end position="279"/>
    </location>
</feature>
<dbReference type="STRING" id="51511.ENSCSAVP00000000216"/>
<evidence type="ECO:0000256" key="9">
    <source>
        <dbReference type="ARBA" id="ARBA00022741"/>
    </source>
</evidence>
<dbReference type="HOGENOM" id="CLU_000288_63_0_1"/>
<keyword evidence="15" id="KW-0744">Spermatogenesis</keyword>
<dbReference type="PANTHER" id="PTHR24346">
    <property type="entry name" value="MAP/MICROTUBULE AFFINITY-REGULATING KINASE"/>
    <property type="match status" value="1"/>
</dbReference>
<dbReference type="GO" id="GO:0030154">
    <property type="term" value="P:cell differentiation"/>
    <property type="evidence" value="ECO:0007669"/>
    <property type="project" value="UniProtKB-KW"/>
</dbReference>
<dbReference type="InterPro" id="IPR008271">
    <property type="entry name" value="Ser/Thr_kinase_AS"/>
</dbReference>
<dbReference type="GO" id="GO:0000226">
    <property type="term" value="P:microtubule cytoskeleton organization"/>
    <property type="evidence" value="ECO:0007669"/>
    <property type="project" value="TreeGrafter"/>
</dbReference>
<keyword evidence="14" id="KW-0832">Ubl conjugation</keyword>
<name>H2Y4G8_CIOSA</name>
<keyword evidence="11" id="KW-0221">Differentiation</keyword>
<reference evidence="19" key="2">
    <citation type="submission" date="2025-08" db="UniProtKB">
        <authorList>
            <consortium name="Ensembl"/>
        </authorList>
    </citation>
    <scope>IDENTIFICATION</scope>
</reference>
<dbReference type="SMART" id="SM00220">
    <property type="entry name" value="S_TKc"/>
    <property type="match status" value="1"/>
</dbReference>
<dbReference type="PROSITE" id="PS00108">
    <property type="entry name" value="PROTEIN_KINASE_ST"/>
    <property type="match status" value="1"/>
</dbReference>
<sequence length="346" mass="39906">MTSDSSYLRSIGYLLGGRINSGSFSHIHHAIQVSNADVVAVKVIDLKNINIFFRTRFLPRELMNIRTLDHPNIIQVRKIAETDSKVYIIMDYAFTNLRIQIMKHCYIPEEQARHWFCQLASALEYMHRRGVAHRDIKLENILIDQHNTIKLCDFGFSKMTDRRSGILPENSTTYCGSLGYCAPEILRRTPYDPWKSDIWSLGVVLYRMVVGGMPFGEGNDLGSVKRISIAQSRSLEFPTFPKTSVECQELIRRLLTVESDRRITLLDISKSRWVNHASLNSAYFRHQQQQLQKPSQPTPPTEVTLGGNDVIRSEINASHGERSMISRIRMRLPVLNPRKNKRKQMY</sequence>
<evidence type="ECO:0000256" key="15">
    <source>
        <dbReference type="ARBA" id="ARBA00022871"/>
    </source>
</evidence>
<dbReference type="OMA" id="FGFARWC"/>
<keyword evidence="5" id="KW-0723">Serine/threonine-protein kinase</keyword>
<comment type="similarity">
    <text evidence="2">Belongs to the protein kinase superfamily. CAMK Ser/Thr protein kinase family.</text>
</comment>
<evidence type="ECO:0000256" key="7">
    <source>
        <dbReference type="ARBA" id="ARBA00022679"/>
    </source>
</evidence>
<evidence type="ECO:0000256" key="4">
    <source>
        <dbReference type="ARBA" id="ARBA00022473"/>
    </source>
</evidence>
<accession>H2Y4G8</accession>
<dbReference type="PANTHER" id="PTHR24346:SF102">
    <property type="entry name" value="TESTIS-SPECIFIC SERINE_THREONINE-PROTEIN KINASE 1"/>
    <property type="match status" value="1"/>
</dbReference>
<evidence type="ECO:0000256" key="5">
    <source>
        <dbReference type="ARBA" id="ARBA00022527"/>
    </source>
</evidence>
<keyword evidence="10" id="KW-0418">Kinase</keyword>
<keyword evidence="13" id="KW-0460">Magnesium</keyword>
<dbReference type="GO" id="GO:0005524">
    <property type="term" value="F:ATP binding"/>
    <property type="evidence" value="ECO:0007669"/>
    <property type="project" value="UniProtKB-KW"/>
</dbReference>
<dbReference type="PROSITE" id="PS50011">
    <property type="entry name" value="PROTEIN_KINASE_DOM"/>
    <property type="match status" value="1"/>
</dbReference>
<dbReference type="GO" id="GO:0035556">
    <property type="term" value="P:intracellular signal transduction"/>
    <property type="evidence" value="ECO:0007669"/>
    <property type="project" value="TreeGrafter"/>
</dbReference>
<dbReference type="FunFam" id="1.10.510.10:FF:000658">
    <property type="entry name" value="Protein CBG12184"/>
    <property type="match status" value="1"/>
</dbReference>
<dbReference type="AlphaFoldDB" id="H2Y4G8"/>
<keyword evidence="8" id="KW-0479">Metal-binding</keyword>
<evidence type="ECO:0000313" key="19">
    <source>
        <dbReference type="Ensembl" id="ENSCSAVP00000000216.1"/>
    </source>
</evidence>
<dbReference type="GeneTree" id="ENSGT00940000168858"/>
<evidence type="ECO:0000256" key="12">
    <source>
        <dbReference type="ARBA" id="ARBA00022840"/>
    </source>
</evidence>
<dbReference type="GO" id="GO:0050321">
    <property type="term" value="F:tau-protein kinase activity"/>
    <property type="evidence" value="ECO:0007669"/>
    <property type="project" value="TreeGrafter"/>
</dbReference>
<keyword evidence="6" id="KW-0597">Phosphoprotein</keyword>
<dbReference type="InterPro" id="IPR000719">
    <property type="entry name" value="Prot_kinase_dom"/>
</dbReference>
<keyword evidence="4" id="KW-0217">Developmental protein</keyword>
<organism evidence="19 20">
    <name type="scientific">Ciona savignyi</name>
    <name type="common">Pacific transparent sea squirt</name>
    <dbReference type="NCBI Taxonomy" id="51511"/>
    <lineage>
        <taxon>Eukaryota</taxon>
        <taxon>Metazoa</taxon>
        <taxon>Chordata</taxon>
        <taxon>Tunicata</taxon>
        <taxon>Ascidiacea</taxon>
        <taxon>Phlebobranchia</taxon>
        <taxon>Cionidae</taxon>
        <taxon>Ciona</taxon>
    </lineage>
</organism>
<evidence type="ECO:0000256" key="6">
    <source>
        <dbReference type="ARBA" id="ARBA00022553"/>
    </source>
</evidence>
<comment type="cofactor">
    <cofactor evidence="1">
        <name>Mg(2+)</name>
        <dbReference type="ChEBI" id="CHEBI:18420"/>
    </cofactor>
</comment>